<accession>A0A1F5ZK16</accession>
<evidence type="ECO:0000313" key="3">
    <source>
        <dbReference type="Proteomes" id="UP000176923"/>
    </source>
</evidence>
<evidence type="ECO:0000256" key="1">
    <source>
        <dbReference type="ARBA" id="ARBA00010364"/>
    </source>
</evidence>
<dbReference type="STRING" id="1798382.A3D77_07215"/>
<name>A0A1F5ZK16_9BACT</name>
<dbReference type="Pfam" id="PF02594">
    <property type="entry name" value="DUF167"/>
    <property type="match status" value="1"/>
</dbReference>
<dbReference type="SUPFAM" id="SSF69786">
    <property type="entry name" value="YggU-like"/>
    <property type="match status" value="1"/>
</dbReference>
<dbReference type="Proteomes" id="UP000176923">
    <property type="component" value="Unassembled WGS sequence"/>
</dbReference>
<dbReference type="SMART" id="SM01152">
    <property type="entry name" value="DUF167"/>
    <property type="match status" value="1"/>
</dbReference>
<dbReference type="InterPro" id="IPR036591">
    <property type="entry name" value="YggU-like_sf"/>
</dbReference>
<organism evidence="2 3">
    <name type="scientific">Candidatus Gottesmanbacteria bacterium RIFCSPHIGHO2_02_FULL_39_11</name>
    <dbReference type="NCBI Taxonomy" id="1798382"/>
    <lineage>
        <taxon>Bacteria</taxon>
        <taxon>Candidatus Gottesmaniibacteriota</taxon>
    </lineage>
</organism>
<comment type="caution">
    <text evidence="2">The sequence shown here is derived from an EMBL/GenBank/DDBJ whole genome shotgun (WGS) entry which is preliminary data.</text>
</comment>
<proteinExistence type="inferred from homology"/>
<dbReference type="GO" id="GO:0005737">
    <property type="term" value="C:cytoplasm"/>
    <property type="evidence" value="ECO:0007669"/>
    <property type="project" value="TreeGrafter"/>
</dbReference>
<gene>
    <name evidence="2" type="ORF">A3D77_07215</name>
</gene>
<comment type="similarity">
    <text evidence="1">Belongs to the UPF0235 family.</text>
</comment>
<reference evidence="2 3" key="1">
    <citation type="journal article" date="2016" name="Nat. Commun.">
        <title>Thousands of microbial genomes shed light on interconnected biogeochemical processes in an aquifer system.</title>
        <authorList>
            <person name="Anantharaman K."/>
            <person name="Brown C.T."/>
            <person name="Hug L.A."/>
            <person name="Sharon I."/>
            <person name="Castelle C.J."/>
            <person name="Probst A.J."/>
            <person name="Thomas B.C."/>
            <person name="Singh A."/>
            <person name="Wilkins M.J."/>
            <person name="Karaoz U."/>
            <person name="Brodie E.L."/>
            <person name="Williams K.H."/>
            <person name="Hubbard S.S."/>
            <person name="Banfield J.F."/>
        </authorList>
    </citation>
    <scope>NUCLEOTIDE SEQUENCE [LARGE SCALE GENOMIC DNA]</scope>
</reference>
<protein>
    <submittedName>
        <fullName evidence="2">Uncharacterized protein</fullName>
    </submittedName>
</protein>
<evidence type="ECO:0000313" key="2">
    <source>
        <dbReference type="EMBL" id="OGG12818.1"/>
    </source>
</evidence>
<dbReference type="Gene3D" id="3.30.1200.10">
    <property type="entry name" value="YggU-like"/>
    <property type="match status" value="1"/>
</dbReference>
<sequence>MKIFVRAKSKSKKEYIKKIDNTHFTVAVTAPPIEGKANLAIIKSLSKYFHKPASGIQIISGAKSKEKIVDIDLF</sequence>
<dbReference type="PANTHER" id="PTHR13420:SF7">
    <property type="entry name" value="UPF0235 PROTEIN C15ORF40"/>
    <property type="match status" value="1"/>
</dbReference>
<dbReference type="InterPro" id="IPR003746">
    <property type="entry name" value="DUF167"/>
</dbReference>
<dbReference type="PANTHER" id="PTHR13420">
    <property type="entry name" value="UPF0235 PROTEIN C15ORF40"/>
    <property type="match status" value="1"/>
</dbReference>
<dbReference type="AlphaFoldDB" id="A0A1F5ZK16"/>
<dbReference type="EMBL" id="MFJL01000041">
    <property type="protein sequence ID" value="OGG12818.1"/>
    <property type="molecule type" value="Genomic_DNA"/>
</dbReference>
<dbReference type="NCBIfam" id="TIGR00251">
    <property type="entry name" value="DUF167 family protein"/>
    <property type="match status" value="1"/>
</dbReference>